<dbReference type="RefSeq" id="WP_140936215.1">
    <property type="nucleotide sequence ID" value="NZ_QUBF01000003.1"/>
</dbReference>
<reference evidence="4" key="1">
    <citation type="submission" date="2018-08" db="EMBL/GenBank/DDBJ databases">
        <title>Comparative genomics of wild bee and flower associated Lactobacillus reveals potential adaptation to the bee host.</title>
        <authorList>
            <person name="Vuong H.Q."/>
            <person name="Mcfrederick Q.S."/>
        </authorList>
    </citation>
    <scope>NUCLEOTIDE SEQUENCE</scope>
    <source>
        <strain evidence="4">HV_63</strain>
    </source>
</reference>
<comment type="caution">
    <text evidence="4">The sequence shown here is derived from an EMBL/GenBank/DDBJ whole genome shotgun (WGS) entry which is preliminary data.</text>
</comment>
<dbReference type="Pfam" id="PF00440">
    <property type="entry name" value="TetR_N"/>
    <property type="match status" value="1"/>
</dbReference>
<dbReference type="PRINTS" id="PR00455">
    <property type="entry name" value="HTHTETR"/>
</dbReference>
<dbReference type="InterPro" id="IPR054422">
    <property type="entry name" value="TetR-like_HI_0893_C"/>
</dbReference>
<evidence type="ECO:0000313" key="5">
    <source>
        <dbReference type="Proteomes" id="UP000784700"/>
    </source>
</evidence>
<dbReference type="Pfam" id="PF22604">
    <property type="entry name" value="TetR_HI_0893_C"/>
    <property type="match status" value="1"/>
</dbReference>
<name>A0A9Q8MTR0_9LACO</name>
<proteinExistence type="predicted"/>
<feature type="domain" description="HTH tetR-type" evidence="3">
    <location>
        <begin position="6"/>
        <end position="66"/>
    </location>
</feature>
<feature type="DNA-binding region" description="H-T-H motif" evidence="2">
    <location>
        <begin position="29"/>
        <end position="48"/>
    </location>
</feature>
<dbReference type="PROSITE" id="PS50977">
    <property type="entry name" value="HTH_TETR_2"/>
    <property type="match status" value="1"/>
</dbReference>
<dbReference type="InterPro" id="IPR050624">
    <property type="entry name" value="HTH-type_Tx_Regulator"/>
</dbReference>
<dbReference type="SUPFAM" id="SSF46689">
    <property type="entry name" value="Homeodomain-like"/>
    <property type="match status" value="1"/>
</dbReference>
<keyword evidence="1 2" id="KW-0238">DNA-binding</keyword>
<dbReference type="PANTHER" id="PTHR43479:SF11">
    <property type="entry name" value="ACREF_ENVCD OPERON REPRESSOR-RELATED"/>
    <property type="match status" value="1"/>
</dbReference>
<dbReference type="InterPro" id="IPR001647">
    <property type="entry name" value="HTH_TetR"/>
</dbReference>
<accession>A0A9Q8MTR0</accession>
<sequence>MRYKDKNKLKRIFKATLDLVNQQGLSETSVSKIANRASTSSSTIYVYFENKEDLLIKLYTNVKKEMMREIYDGVDNYNSFKKQYENSLLKFIQYISENPSIFLFIEQFNNSPVSKKIPKNDLKEILQQHYDFYKKGKDKEILKNIDIELLIIFTHYPAMQFVKEVLAGEKELNDNNIYNIITMSWNAVKA</sequence>
<dbReference type="AlphaFoldDB" id="A0A9Q8MTR0"/>
<dbReference type="Gene3D" id="1.10.357.10">
    <property type="entry name" value="Tetracycline Repressor, domain 2"/>
    <property type="match status" value="1"/>
</dbReference>
<evidence type="ECO:0000256" key="1">
    <source>
        <dbReference type="ARBA" id="ARBA00023125"/>
    </source>
</evidence>
<dbReference type="Proteomes" id="UP000784700">
    <property type="component" value="Unassembled WGS sequence"/>
</dbReference>
<gene>
    <name evidence="4" type="ORF">DY130_03685</name>
</gene>
<organism evidence="4 5">
    <name type="scientific">Apilactobacillus micheneri</name>
    <dbReference type="NCBI Taxonomy" id="1899430"/>
    <lineage>
        <taxon>Bacteria</taxon>
        <taxon>Bacillati</taxon>
        <taxon>Bacillota</taxon>
        <taxon>Bacilli</taxon>
        <taxon>Lactobacillales</taxon>
        <taxon>Lactobacillaceae</taxon>
        <taxon>Apilactobacillus</taxon>
    </lineage>
</organism>
<dbReference type="GO" id="GO:0003677">
    <property type="term" value="F:DNA binding"/>
    <property type="evidence" value="ECO:0007669"/>
    <property type="project" value="UniProtKB-UniRule"/>
</dbReference>
<dbReference type="GeneID" id="58108359"/>
<evidence type="ECO:0000259" key="3">
    <source>
        <dbReference type="PROSITE" id="PS50977"/>
    </source>
</evidence>
<dbReference type="EMBL" id="QUBG01000003">
    <property type="protein sequence ID" value="TPR44151.1"/>
    <property type="molecule type" value="Genomic_DNA"/>
</dbReference>
<evidence type="ECO:0000313" key="4">
    <source>
        <dbReference type="EMBL" id="TPR44151.1"/>
    </source>
</evidence>
<protein>
    <submittedName>
        <fullName evidence="4">TetR/AcrR family transcriptional regulator</fullName>
    </submittedName>
</protein>
<evidence type="ECO:0000256" key="2">
    <source>
        <dbReference type="PROSITE-ProRule" id="PRU00335"/>
    </source>
</evidence>
<dbReference type="PANTHER" id="PTHR43479">
    <property type="entry name" value="ACREF/ENVCD OPERON REPRESSOR-RELATED"/>
    <property type="match status" value="1"/>
</dbReference>
<dbReference type="InterPro" id="IPR009057">
    <property type="entry name" value="Homeodomain-like_sf"/>
</dbReference>